<keyword evidence="1" id="KW-1133">Transmembrane helix</keyword>
<dbReference type="Proteomes" id="UP001161247">
    <property type="component" value="Chromosome 2"/>
</dbReference>
<dbReference type="InterPro" id="IPR039926">
    <property type="entry name" value="Egg_app_1"/>
</dbReference>
<keyword evidence="3" id="KW-1185">Reference proteome</keyword>
<sequence>MLTMKSVKSNIMSHDSLIYSKVDSNYFHFLKTNYKSLLLELEARIGEKKKSKVFEMGSEAESLISNLMVKIKEMVGDFGTCENIIQGVKQSLMSFFLMIQNLGLFIMVWLDNVFPPETRTVERMAGRLVMIVEIIRAKFKEMGADEMVQFLLEKSKVLFLIVENSVSFSVSWLGEVFPPETRNLKGVWVVVMKTTEITRIKLKEIGADEMIYNLGQKLNKVLFWMMEKLGSILMALLGRIFPPETRKERIRYWILVGGPYAAVAVLLIMVLIVFGNCSSKKGEKMMKAPGREFRMPRRDFEANPKGYFHGIRGNKHKKC</sequence>
<evidence type="ECO:0000256" key="1">
    <source>
        <dbReference type="SAM" id="Phobius"/>
    </source>
</evidence>
<name>A0AAV1CPA8_OLDCO</name>
<gene>
    <name evidence="2" type="ORF">OLC1_LOCUS7183</name>
</gene>
<dbReference type="PANTHER" id="PTHR33333">
    <property type="entry name" value="ERYTHROCYTE MEMBRANE PROTEIN 1-LIKE"/>
    <property type="match status" value="1"/>
</dbReference>
<keyword evidence="1" id="KW-0472">Membrane</keyword>
<dbReference type="AlphaFoldDB" id="A0AAV1CPA8"/>
<proteinExistence type="predicted"/>
<reference evidence="2" key="1">
    <citation type="submission" date="2023-03" db="EMBL/GenBank/DDBJ databases">
        <authorList>
            <person name="Julca I."/>
        </authorList>
    </citation>
    <scope>NUCLEOTIDE SEQUENCE</scope>
</reference>
<dbReference type="EMBL" id="OX459119">
    <property type="protein sequence ID" value="CAI9096422.1"/>
    <property type="molecule type" value="Genomic_DNA"/>
</dbReference>
<accession>A0AAV1CPA8</accession>
<evidence type="ECO:0000313" key="3">
    <source>
        <dbReference type="Proteomes" id="UP001161247"/>
    </source>
</evidence>
<protein>
    <submittedName>
        <fullName evidence="2">OLC1v1032569C1</fullName>
    </submittedName>
</protein>
<dbReference type="PANTHER" id="PTHR33333:SF46">
    <property type="entry name" value="LOW QUALITY PROTEIN: GLYCINE-RICH PROTEIN DOT1"/>
    <property type="match status" value="1"/>
</dbReference>
<keyword evidence="1" id="KW-0812">Transmembrane</keyword>
<organism evidence="2 3">
    <name type="scientific">Oldenlandia corymbosa var. corymbosa</name>
    <dbReference type="NCBI Taxonomy" id="529605"/>
    <lineage>
        <taxon>Eukaryota</taxon>
        <taxon>Viridiplantae</taxon>
        <taxon>Streptophyta</taxon>
        <taxon>Embryophyta</taxon>
        <taxon>Tracheophyta</taxon>
        <taxon>Spermatophyta</taxon>
        <taxon>Magnoliopsida</taxon>
        <taxon>eudicotyledons</taxon>
        <taxon>Gunneridae</taxon>
        <taxon>Pentapetalae</taxon>
        <taxon>asterids</taxon>
        <taxon>lamiids</taxon>
        <taxon>Gentianales</taxon>
        <taxon>Rubiaceae</taxon>
        <taxon>Rubioideae</taxon>
        <taxon>Spermacoceae</taxon>
        <taxon>Hedyotis-Oldenlandia complex</taxon>
        <taxon>Oldenlandia</taxon>
    </lineage>
</organism>
<evidence type="ECO:0000313" key="2">
    <source>
        <dbReference type="EMBL" id="CAI9096422.1"/>
    </source>
</evidence>
<feature type="transmembrane region" description="Helical" evidence="1">
    <location>
        <begin position="221"/>
        <end position="241"/>
    </location>
</feature>
<feature type="transmembrane region" description="Helical" evidence="1">
    <location>
        <begin position="253"/>
        <end position="275"/>
    </location>
</feature>